<proteinExistence type="predicted"/>
<comment type="caution">
    <text evidence="1">The sequence shown here is derived from an EMBL/GenBank/DDBJ whole genome shotgun (WGS) entry which is preliminary data.</text>
</comment>
<name>A0A433A1I0_9FUNG</name>
<keyword evidence="2" id="KW-1185">Reference proteome</keyword>
<reference evidence="1 2" key="1">
    <citation type="journal article" date="2018" name="New Phytol.">
        <title>Phylogenomics of Endogonaceae and evolution of mycorrhizas within Mucoromycota.</title>
        <authorList>
            <person name="Chang Y."/>
            <person name="Desiro A."/>
            <person name="Na H."/>
            <person name="Sandor L."/>
            <person name="Lipzen A."/>
            <person name="Clum A."/>
            <person name="Barry K."/>
            <person name="Grigoriev I.V."/>
            <person name="Martin F.M."/>
            <person name="Stajich J.E."/>
            <person name="Smith M.E."/>
            <person name="Bonito G."/>
            <person name="Spatafora J.W."/>
        </authorList>
    </citation>
    <scope>NUCLEOTIDE SEQUENCE [LARGE SCALE GENOMIC DNA]</scope>
    <source>
        <strain evidence="1 2">GMNB39</strain>
    </source>
</reference>
<gene>
    <name evidence="1" type="ORF">BC936DRAFT_141861</name>
</gene>
<dbReference type="Proteomes" id="UP000268093">
    <property type="component" value="Unassembled WGS sequence"/>
</dbReference>
<organism evidence="1 2">
    <name type="scientific">Jimgerdemannia flammicorona</name>
    <dbReference type="NCBI Taxonomy" id="994334"/>
    <lineage>
        <taxon>Eukaryota</taxon>
        <taxon>Fungi</taxon>
        <taxon>Fungi incertae sedis</taxon>
        <taxon>Mucoromycota</taxon>
        <taxon>Mucoromycotina</taxon>
        <taxon>Endogonomycetes</taxon>
        <taxon>Endogonales</taxon>
        <taxon>Endogonaceae</taxon>
        <taxon>Jimgerdemannia</taxon>
    </lineage>
</organism>
<protein>
    <submittedName>
        <fullName evidence="1">Uncharacterized protein</fullName>
    </submittedName>
</protein>
<evidence type="ECO:0000313" key="2">
    <source>
        <dbReference type="Proteomes" id="UP000268093"/>
    </source>
</evidence>
<dbReference type="EMBL" id="RBNI01020707">
    <property type="protein sequence ID" value="RUO96541.1"/>
    <property type="molecule type" value="Genomic_DNA"/>
</dbReference>
<evidence type="ECO:0000313" key="1">
    <source>
        <dbReference type="EMBL" id="RUO96541.1"/>
    </source>
</evidence>
<accession>A0A433A1I0</accession>
<sequence length="71" mass="7702">MNNSKTDQVSEEKTNVRGNTVPNHPTVHLTTIERMATPERREGPSGFAGLVKNPYVFATAIFASIGGLLCE</sequence>